<evidence type="ECO:0000256" key="3">
    <source>
        <dbReference type="ARBA" id="ARBA00023274"/>
    </source>
</evidence>
<dbReference type="Gene3D" id="2.40.50.140">
    <property type="entry name" value="Nucleic acid-binding proteins"/>
    <property type="match status" value="1"/>
</dbReference>
<keyword evidence="3" id="KW-0687">Ribonucleoprotein</keyword>
<name>A0ABV1GB00_9FIRM</name>
<accession>A0ABV1GB00</accession>
<gene>
    <name evidence="5" type="ORF">WMO24_00105</name>
</gene>
<evidence type="ECO:0000313" key="5">
    <source>
        <dbReference type="EMBL" id="MEQ2518852.1"/>
    </source>
</evidence>
<dbReference type="InterPro" id="IPR003029">
    <property type="entry name" value="S1_domain"/>
</dbReference>
<keyword evidence="2" id="KW-0689">Ribosomal protein</keyword>
<keyword evidence="6" id="KW-1185">Reference proteome</keyword>
<feature type="domain" description="S1 motif" evidence="4">
    <location>
        <begin position="120"/>
        <end position="188"/>
    </location>
</feature>
<sequence length="305" mass="33934">MDFYAEGLRKYPQVYTMEKLQQYLQEGTILESRALTFGSDRALHFSLNGIPAVMPYEECADGVREGKVRDIALLTRVGRSVCFVVAGFRQQTDGTTLAILSRAAAQRRCQEEYLSHLNPGDLLSCRVTHIEPFGAFCDVGCGICALLPIDCLSVSRISSPSDRVQIGQELRCVLKGRDAQGRLILSLKELLGTWEENAARFAPGEAVMGIVRSCEEYGVFIELAPNLVGLAEPNDALHRGLAVSVYIKNILPQRMKIKLVVLSCLENDAFRFPLTYFVSEGHLDRWEYSCPNAPHKIETIFTPSV</sequence>
<reference evidence="5 6" key="1">
    <citation type="submission" date="2024-03" db="EMBL/GenBank/DDBJ databases">
        <title>Human intestinal bacterial collection.</title>
        <authorList>
            <person name="Pauvert C."/>
            <person name="Hitch T.C.A."/>
            <person name="Clavel T."/>
        </authorList>
    </citation>
    <scope>NUCLEOTIDE SEQUENCE [LARGE SCALE GENOMIC DNA]</scope>
    <source>
        <strain evidence="5 6">CLA-JM-H11</strain>
    </source>
</reference>
<protein>
    <submittedName>
        <fullName evidence="5">S1 RNA-binding domain-containing protein</fullName>
    </submittedName>
</protein>
<dbReference type="SMART" id="SM00316">
    <property type="entry name" value="S1"/>
    <property type="match status" value="2"/>
</dbReference>
<comment type="caution">
    <text evidence="5">The sequence shown here is derived from an EMBL/GenBank/DDBJ whole genome shotgun (WGS) entry which is preliminary data.</text>
</comment>
<dbReference type="PANTHER" id="PTHR10724">
    <property type="entry name" value="30S RIBOSOMAL PROTEIN S1"/>
    <property type="match status" value="1"/>
</dbReference>
<dbReference type="EMBL" id="JBBMFA010000011">
    <property type="protein sequence ID" value="MEQ2518852.1"/>
    <property type="molecule type" value="Genomic_DNA"/>
</dbReference>
<feature type="domain" description="S1 motif" evidence="4">
    <location>
        <begin position="204"/>
        <end position="277"/>
    </location>
</feature>
<dbReference type="Proteomes" id="UP001477672">
    <property type="component" value="Unassembled WGS sequence"/>
</dbReference>
<proteinExistence type="inferred from homology"/>
<dbReference type="RefSeq" id="WP_349213973.1">
    <property type="nucleotide sequence ID" value="NZ_JBBMFA010000011.1"/>
</dbReference>
<evidence type="ECO:0000313" key="6">
    <source>
        <dbReference type="Proteomes" id="UP001477672"/>
    </source>
</evidence>
<dbReference type="Pfam" id="PF00575">
    <property type="entry name" value="S1"/>
    <property type="match status" value="1"/>
</dbReference>
<organism evidence="5 6">
    <name type="scientific">Ruthenibacterium intestinale</name>
    <dbReference type="NCBI Taxonomy" id="3133163"/>
    <lineage>
        <taxon>Bacteria</taxon>
        <taxon>Bacillati</taxon>
        <taxon>Bacillota</taxon>
        <taxon>Clostridia</taxon>
        <taxon>Eubacteriales</taxon>
        <taxon>Oscillospiraceae</taxon>
        <taxon>Ruthenibacterium</taxon>
    </lineage>
</organism>
<dbReference type="InterPro" id="IPR050437">
    <property type="entry name" value="Ribos_protein_bS1-like"/>
</dbReference>
<dbReference type="SUPFAM" id="SSF50249">
    <property type="entry name" value="Nucleic acid-binding proteins"/>
    <property type="match status" value="2"/>
</dbReference>
<dbReference type="PANTHER" id="PTHR10724:SF7">
    <property type="entry name" value="SMALL RIBOSOMAL SUBUNIT PROTEIN BS1C"/>
    <property type="match status" value="1"/>
</dbReference>
<comment type="similarity">
    <text evidence="1">Belongs to the bacterial ribosomal protein bS1 family.</text>
</comment>
<evidence type="ECO:0000256" key="2">
    <source>
        <dbReference type="ARBA" id="ARBA00022980"/>
    </source>
</evidence>
<dbReference type="PROSITE" id="PS50126">
    <property type="entry name" value="S1"/>
    <property type="match status" value="2"/>
</dbReference>
<evidence type="ECO:0000256" key="1">
    <source>
        <dbReference type="ARBA" id="ARBA00006767"/>
    </source>
</evidence>
<dbReference type="InterPro" id="IPR012340">
    <property type="entry name" value="NA-bd_OB-fold"/>
</dbReference>
<evidence type="ECO:0000259" key="4">
    <source>
        <dbReference type="PROSITE" id="PS50126"/>
    </source>
</evidence>